<dbReference type="AlphaFoldDB" id="A0A226N4J8"/>
<dbReference type="Proteomes" id="UP000198323">
    <property type="component" value="Unassembled WGS sequence"/>
</dbReference>
<reference evidence="1 2" key="1">
    <citation type="submission" date="2016-07" db="EMBL/GenBank/DDBJ databases">
        <title>Disparate Historic Effective Population Sizes Predicted by Modern Levels of Genome Diversity for the Scaled Quail (Callipepla squamata) and the Northern Bobwhite (Colinus virginianus): Inferences from First and Second Generation Draft Genome Assemblies for Sympatric New World Quail.</title>
        <authorList>
            <person name="Oldeschulte D.L."/>
            <person name="Halley Y.A."/>
            <person name="Bhattarai E.K."/>
            <person name="Brashear W.A."/>
            <person name="Hill J."/>
            <person name="Metz R.P."/>
            <person name="Johnson C.D."/>
            <person name="Rollins D."/>
            <person name="Peterson M.J."/>
            <person name="Bickhart D.M."/>
            <person name="Decker J.E."/>
            <person name="Seabury C.M."/>
        </authorList>
    </citation>
    <scope>NUCLEOTIDE SEQUENCE [LARGE SCALE GENOMIC DNA]</scope>
    <source>
        <strain evidence="1 2">Texas</strain>
        <tissue evidence="1">Leg muscle</tissue>
    </source>
</reference>
<evidence type="ECO:0000313" key="1">
    <source>
        <dbReference type="EMBL" id="OXB62447.1"/>
    </source>
</evidence>
<keyword evidence="2" id="KW-1185">Reference proteome</keyword>
<protein>
    <submittedName>
        <fullName evidence="1">Uncharacterized protein</fullName>
    </submittedName>
</protein>
<comment type="caution">
    <text evidence="1">The sequence shown here is derived from an EMBL/GenBank/DDBJ whole genome shotgun (WGS) entry which is preliminary data.</text>
</comment>
<evidence type="ECO:0000313" key="2">
    <source>
        <dbReference type="Proteomes" id="UP000198323"/>
    </source>
</evidence>
<proteinExistence type="predicted"/>
<dbReference type="EMBL" id="MCFN01000216">
    <property type="protein sequence ID" value="OXB62447.1"/>
    <property type="molecule type" value="Genomic_DNA"/>
</dbReference>
<sequence length="157" mass="17812">MEMKSSSKSSTNYLLKNSSGQRMCLNGKKSPQAQRGAVYQTAYSAVKPSERDERKLIWRREMDASVRGCPLFPLEIIQTYSYSDTFCEAEPRGRTKEREPECSQSADSTLLLLQSSSRKNADTAISSTICCCKEYLRFFKQFPELNSGWSVSSGDWE</sequence>
<dbReference type="STRING" id="9009.A0A226N4J8"/>
<organism evidence="1 2">
    <name type="scientific">Callipepla squamata</name>
    <name type="common">Scaled quail</name>
    <dbReference type="NCBI Taxonomy" id="9009"/>
    <lineage>
        <taxon>Eukaryota</taxon>
        <taxon>Metazoa</taxon>
        <taxon>Chordata</taxon>
        <taxon>Craniata</taxon>
        <taxon>Vertebrata</taxon>
        <taxon>Euteleostomi</taxon>
        <taxon>Archelosauria</taxon>
        <taxon>Archosauria</taxon>
        <taxon>Dinosauria</taxon>
        <taxon>Saurischia</taxon>
        <taxon>Theropoda</taxon>
        <taxon>Coelurosauria</taxon>
        <taxon>Aves</taxon>
        <taxon>Neognathae</taxon>
        <taxon>Galloanserae</taxon>
        <taxon>Galliformes</taxon>
        <taxon>Odontophoridae</taxon>
        <taxon>Callipepla</taxon>
    </lineage>
</organism>
<gene>
    <name evidence="1" type="ORF">ASZ78_013791</name>
</gene>
<accession>A0A226N4J8</accession>
<name>A0A226N4J8_CALSU</name>